<protein>
    <submittedName>
        <fullName evidence="2">Uncharacterized protein</fullName>
    </submittedName>
</protein>
<evidence type="ECO:0000313" key="2">
    <source>
        <dbReference type="EMBL" id="CAE0640242.1"/>
    </source>
</evidence>
<keyword evidence="1" id="KW-0812">Transmembrane</keyword>
<keyword evidence="1" id="KW-1133">Transmembrane helix</keyword>
<feature type="transmembrane region" description="Helical" evidence="1">
    <location>
        <begin position="279"/>
        <end position="298"/>
    </location>
</feature>
<organism evidence="2">
    <name type="scientific">Heterosigma akashiwo</name>
    <name type="common">Chromophytic alga</name>
    <name type="synonym">Heterosigma carterae</name>
    <dbReference type="NCBI Taxonomy" id="2829"/>
    <lineage>
        <taxon>Eukaryota</taxon>
        <taxon>Sar</taxon>
        <taxon>Stramenopiles</taxon>
        <taxon>Ochrophyta</taxon>
        <taxon>Raphidophyceae</taxon>
        <taxon>Chattonellales</taxon>
        <taxon>Chattonellaceae</taxon>
        <taxon>Heterosigma</taxon>
    </lineage>
</organism>
<accession>A0A7S3Y3R9</accession>
<feature type="transmembrane region" description="Helical" evidence="1">
    <location>
        <begin position="160"/>
        <end position="180"/>
    </location>
</feature>
<feature type="transmembrane region" description="Helical" evidence="1">
    <location>
        <begin position="118"/>
        <end position="139"/>
    </location>
</feature>
<dbReference type="EMBL" id="HBIU01042046">
    <property type="protein sequence ID" value="CAE0640242.1"/>
    <property type="molecule type" value="Transcribed_RNA"/>
</dbReference>
<gene>
    <name evidence="2" type="ORF">HAKA00212_LOCUS19061</name>
</gene>
<evidence type="ECO:0000256" key="1">
    <source>
        <dbReference type="SAM" id="Phobius"/>
    </source>
</evidence>
<feature type="transmembrane region" description="Helical" evidence="1">
    <location>
        <begin position="248"/>
        <end position="267"/>
    </location>
</feature>
<keyword evidence="1" id="KW-0472">Membrane</keyword>
<feature type="transmembrane region" description="Helical" evidence="1">
    <location>
        <begin position="200"/>
        <end position="218"/>
    </location>
</feature>
<feature type="transmembrane region" description="Helical" evidence="1">
    <location>
        <begin position="30"/>
        <end position="48"/>
    </location>
</feature>
<reference evidence="2" key="1">
    <citation type="submission" date="2021-01" db="EMBL/GenBank/DDBJ databases">
        <authorList>
            <person name="Corre E."/>
            <person name="Pelletier E."/>
            <person name="Niang G."/>
            <person name="Scheremetjew M."/>
            <person name="Finn R."/>
            <person name="Kale V."/>
            <person name="Holt S."/>
            <person name="Cochrane G."/>
            <person name="Meng A."/>
            <person name="Brown T."/>
            <person name="Cohen L."/>
        </authorList>
    </citation>
    <scope>NUCLEOTIDE SEQUENCE</scope>
    <source>
        <strain evidence="2">CCMP3107</strain>
    </source>
</reference>
<proteinExistence type="predicted"/>
<dbReference type="AlphaFoldDB" id="A0A7S3Y3R9"/>
<sequence length="348" mass="38139">MAIVKQQMADTIPESWCGPMPDCMPVMSEVGTVSGNLLVFSLILRVRAFRMRNKNRRRAGPRRLLQRQSTSASVQAVKKRIGQVVASSDVISIVSLVVWVAYGFIVSVLFLFSPHVSAWFTFALIGYGVGYSTHGLFLASKFLAVTPNLANSGSERDFKLFLAGVCLYPVSMTLLSVLTARTYEEEATGCFFAAIPTSQNVIFAIFSLIVNFCGFQLFRKPFRYLAVTDGMGGPSPSSSTKQIIRQNYRSMCITATSTVVFQILMAIAGDNPFLFKNVAMPFAMVDVVLNTFSINVAFGDFSKSKLCGCSKSQQASRKVTPVNTPFNAAAVKEQGKGKMHVQDPAFFH</sequence>
<feature type="transmembrane region" description="Helical" evidence="1">
    <location>
        <begin position="90"/>
        <end position="112"/>
    </location>
</feature>
<name>A0A7S3Y3R9_HETAK</name>